<gene>
    <name evidence="1" type="ORF">FA15DRAFT_309132</name>
</gene>
<dbReference type="Proteomes" id="UP000307440">
    <property type="component" value="Unassembled WGS sequence"/>
</dbReference>
<dbReference type="EMBL" id="ML210472">
    <property type="protein sequence ID" value="TFK17710.1"/>
    <property type="molecule type" value="Genomic_DNA"/>
</dbReference>
<dbReference type="AlphaFoldDB" id="A0A5C3KCK5"/>
<reference evidence="1 2" key="1">
    <citation type="journal article" date="2019" name="Nat. Ecol. Evol.">
        <title>Megaphylogeny resolves global patterns of mushroom evolution.</title>
        <authorList>
            <person name="Varga T."/>
            <person name="Krizsan K."/>
            <person name="Foldi C."/>
            <person name="Dima B."/>
            <person name="Sanchez-Garcia M."/>
            <person name="Sanchez-Ramirez S."/>
            <person name="Szollosi G.J."/>
            <person name="Szarkandi J.G."/>
            <person name="Papp V."/>
            <person name="Albert L."/>
            <person name="Andreopoulos W."/>
            <person name="Angelini C."/>
            <person name="Antonin V."/>
            <person name="Barry K.W."/>
            <person name="Bougher N.L."/>
            <person name="Buchanan P."/>
            <person name="Buyck B."/>
            <person name="Bense V."/>
            <person name="Catcheside P."/>
            <person name="Chovatia M."/>
            <person name="Cooper J."/>
            <person name="Damon W."/>
            <person name="Desjardin D."/>
            <person name="Finy P."/>
            <person name="Geml J."/>
            <person name="Haridas S."/>
            <person name="Hughes K."/>
            <person name="Justo A."/>
            <person name="Karasinski D."/>
            <person name="Kautmanova I."/>
            <person name="Kiss B."/>
            <person name="Kocsube S."/>
            <person name="Kotiranta H."/>
            <person name="LaButti K.M."/>
            <person name="Lechner B.E."/>
            <person name="Liimatainen K."/>
            <person name="Lipzen A."/>
            <person name="Lukacs Z."/>
            <person name="Mihaltcheva S."/>
            <person name="Morgado L.N."/>
            <person name="Niskanen T."/>
            <person name="Noordeloos M.E."/>
            <person name="Ohm R.A."/>
            <person name="Ortiz-Santana B."/>
            <person name="Ovrebo C."/>
            <person name="Racz N."/>
            <person name="Riley R."/>
            <person name="Savchenko A."/>
            <person name="Shiryaev A."/>
            <person name="Soop K."/>
            <person name="Spirin V."/>
            <person name="Szebenyi C."/>
            <person name="Tomsovsky M."/>
            <person name="Tulloss R.E."/>
            <person name="Uehling J."/>
            <person name="Grigoriev I.V."/>
            <person name="Vagvolgyi C."/>
            <person name="Papp T."/>
            <person name="Martin F.M."/>
            <person name="Miettinen O."/>
            <person name="Hibbett D.S."/>
            <person name="Nagy L.G."/>
        </authorList>
    </citation>
    <scope>NUCLEOTIDE SEQUENCE [LARGE SCALE GENOMIC DNA]</scope>
    <source>
        <strain evidence="1 2">CBS 121175</strain>
    </source>
</reference>
<sequence length="130" mass="14118">MPVVAVVGYKQCVGGDRRCWWLPCFFSSCAHVHRTAVWVFLPFQQLDPSHLPSSSLFGALSEAAKQQSCGSGSLPTCRGGGCVVDDRAYWRGVDPGGKGRDDARCILDASNLQASQQPPAAHRFRLRQGL</sequence>
<accession>A0A5C3KCK5</accession>
<organism evidence="1 2">
    <name type="scientific">Coprinopsis marcescibilis</name>
    <name type="common">Agaric fungus</name>
    <name type="synonym">Psathyrella marcescibilis</name>
    <dbReference type="NCBI Taxonomy" id="230819"/>
    <lineage>
        <taxon>Eukaryota</taxon>
        <taxon>Fungi</taxon>
        <taxon>Dikarya</taxon>
        <taxon>Basidiomycota</taxon>
        <taxon>Agaricomycotina</taxon>
        <taxon>Agaricomycetes</taxon>
        <taxon>Agaricomycetidae</taxon>
        <taxon>Agaricales</taxon>
        <taxon>Agaricineae</taxon>
        <taxon>Psathyrellaceae</taxon>
        <taxon>Coprinopsis</taxon>
    </lineage>
</organism>
<evidence type="ECO:0000313" key="2">
    <source>
        <dbReference type="Proteomes" id="UP000307440"/>
    </source>
</evidence>
<evidence type="ECO:0000313" key="1">
    <source>
        <dbReference type="EMBL" id="TFK17710.1"/>
    </source>
</evidence>
<proteinExistence type="predicted"/>
<name>A0A5C3KCK5_COPMA</name>
<keyword evidence="2" id="KW-1185">Reference proteome</keyword>
<protein>
    <submittedName>
        <fullName evidence="1">Uncharacterized protein</fullName>
    </submittedName>
</protein>